<keyword evidence="2" id="KW-1185">Reference proteome</keyword>
<protein>
    <submittedName>
        <fullName evidence="1">Uncharacterized protein</fullName>
    </submittedName>
</protein>
<dbReference type="Proteomes" id="UP001239795">
    <property type="component" value="Unassembled WGS sequence"/>
</dbReference>
<organism evidence="1 2">
    <name type="scientific">Colletotrichum melonis</name>
    <dbReference type="NCBI Taxonomy" id="1209925"/>
    <lineage>
        <taxon>Eukaryota</taxon>
        <taxon>Fungi</taxon>
        <taxon>Dikarya</taxon>
        <taxon>Ascomycota</taxon>
        <taxon>Pezizomycotina</taxon>
        <taxon>Sordariomycetes</taxon>
        <taxon>Hypocreomycetidae</taxon>
        <taxon>Glomerellales</taxon>
        <taxon>Glomerellaceae</taxon>
        <taxon>Colletotrichum</taxon>
        <taxon>Colletotrichum acutatum species complex</taxon>
    </lineage>
</organism>
<name>A0AAI9U4G3_9PEZI</name>
<proteinExistence type="predicted"/>
<dbReference type="AlphaFoldDB" id="A0AAI9U4G3"/>
<evidence type="ECO:0000313" key="2">
    <source>
        <dbReference type="Proteomes" id="UP001239795"/>
    </source>
</evidence>
<evidence type="ECO:0000313" key="1">
    <source>
        <dbReference type="EMBL" id="KAK1451527.1"/>
    </source>
</evidence>
<comment type="caution">
    <text evidence="1">The sequence shown here is derived from an EMBL/GenBank/DDBJ whole genome shotgun (WGS) entry which is preliminary data.</text>
</comment>
<sequence>MQKVMIRQKSTRPLSVRNATVIGNPTSRSDFSLALFRWDCAPKRFERETGIPSYDMNSASVTIDGALSLELKLDDCCHPEINETEGRCCVQSARLEMGRMAWDDQGADIDLLKRWKAQLPMNPGLVLSMTSGWTICHDRQIGNEPNASQEPAVENGAM</sequence>
<gene>
    <name evidence="1" type="ORF">CMEL01_06101</name>
</gene>
<reference evidence="1 2" key="1">
    <citation type="submission" date="2016-10" db="EMBL/GenBank/DDBJ databases">
        <title>The genome sequence of Colletotrichum fioriniae PJ7.</title>
        <authorList>
            <person name="Baroncelli R."/>
        </authorList>
    </citation>
    <scope>NUCLEOTIDE SEQUENCE [LARGE SCALE GENOMIC DNA]</scope>
    <source>
        <strain evidence="1">Col 31</strain>
    </source>
</reference>
<accession>A0AAI9U4G3</accession>
<dbReference type="EMBL" id="MLGG01000046">
    <property type="protein sequence ID" value="KAK1451527.1"/>
    <property type="molecule type" value="Genomic_DNA"/>
</dbReference>